<organism evidence="4 5">
    <name type="scientific">Kalanchoe fedtschenkoi</name>
    <name type="common">Lavender scallops</name>
    <name type="synonym">South American air plant</name>
    <dbReference type="NCBI Taxonomy" id="63787"/>
    <lineage>
        <taxon>Eukaryota</taxon>
        <taxon>Viridiplantae</taxon>
        <taxon>Streptophyta</taxon>
        <taxon>Embryophyta</taxon>
        <taxon>Tracheophyta</taxon>
        <taxon>Spermatophyta</taxon>
        <taxon>Magnoliopsida</taxon>
        <taxon>eudicotyledons</taxon>
        <taxon>Gunneridae</taxon>
        <taxon>Pentapetalae</taxon>
        <taxon>Saxifragales</taxon>
        <taxon>Crassulaceae</taxon>
        <taxon>Kalanchoe</taxon>
    </lineage>
</organism>
<dbReference type="GO" id="GO:0016887">
    <property type="term" value="F:ATP hydrolysis activity"/>
    <property type="evidence" value="ECO:0007669"/>
    <property type="project" value="InterPro"/>
</dbReference>
<evidence type="ECO:0000256" key="2">
    <source>
        <dbReference type="ARBA" id="ARBA00022741"/>
    </source>
</evidence>
<accession>A0A7N1A980</accession>
<dbReference type="AlphaFoldDB" id="A0A7N1A980"/>
<dbReference type="NCBIfam" id="NF040713">
    <property type="entry name" value="ZapE"/>
    <property type="match status" value="1"/>
</dbReference>
<name>A0A7N1A980_KALFE</name>
<dbReference type="Proteomes" id="UP000594263">
    <property type="component" value="Unplaced"/>
</dbReference>
<proteinExistence type="inferred from homology"/>
<reference evidence="4" key="1">
    <citation type="submission" date="2021-01" db="UniProtKB">
        <authorList>
            <consortium name="EnsemblPlants"/>
        </authorList>
    </citation>
    <scope>IDENTIFICATION</scope>
</reference>
<dbReference type="Gene3D" id="3.40.50.300">
    <property type="entry name" value="P-loop containing nucleotide triphosphate hydrolases"/>
    <property type="match status" value="1"/>
</dbReference>
<evidence type="ECO:0000313" key="5">
    <source>
        <dbReference type="Proteomes" id="UP000594263"/>
    </source>
</evidence>
<dbReference type="InterPro" id="IPR005654">
    <property type="entry name" value="ATPase_AFG1-like"/>
</dbReference>
<sequence>HRFSHHPNVPRQFRCIIPSVSAYTITVNAKSGGDLYASYITKRAVSAGNYAASNLKGGGPLIEYQQRIAAGKLMDGDDFQLETLRKLQRLYDELLNSENACRLDRIETSKKAGRSSWEWPRFMQRSSVSPVKGLYLFGGVGTGKTMLMDLFYEQLPSNWRKKRIHFHGFMLNVHSRLPKHKGVSDPLELVAKEISEETILLCLDEFMITDMAVALILNRLFHHLFKNGVILVATSNRAPDKLYDRGLHRELFLLFVATLKERCIVHPISSAVDYRKLTSTEQGVNFVGKDTGDLLKKKFQTLIGDHVAGSVEVEVVMGRKLAVRLGANGCAYFTFEELCDRPLSAADYFGYFKKFHTLVLEGVPFFNLYNKMAAYRFVTLVDVIYENKARLVWSAEGTPQQLFEKVVTIVDAQKKFPKSSKATDNNIPDLCVDDKLAFAKNRTVSRLTEINSKEYLERHTTMLAEKQPQQ</sequence>
<comment type="similarity">
    <text evidence="1">Belongs to the AFG1 ATPase family.</text>
</comment>
<keyword evidence="2" id="KW-0547">Nucleotide-binding</keyword>
<evidence type="ECO:0000313" key="4">
    <source>
        <dbReference type="EnsemblPlants" id="Kaladp0809s0049.1.v1.1"/>
    </source>
</evidence>
<dbReference type="Pfam" id="PF03969">
    <property type="entry name" value="AFG1_ATPase"/>
    <property type="match status" value="1"/>
</dbReference>
<dbReference type="EnsemblPlants" id="Kaladp0809s0049.1.v1.1">
    <property type="protein sequence ID" value="Kaladp0809s0049.1.v1.1"/>
    <property type="gene ID" value="Kaladp0809s0049.v1.1"/>
</dbReference>
<evidence type="ECO:0008006" key="6">
    <source>
        <dbReference type="Google" id="ProtNLM"/>
    </source>
</evidence>
<dbReference type="Gramene" id="Kaladp0809s0049.1.v1.1">
    <property type="protein sequence ID" value="Kaladp0809s0049.1.v1.1"/>
    <property type="gene ID" value="Kaladp0809s0049.v1.1"/>
</dbReference>
<dbReference type="InterPro" id="IPR027417">
    <property type="entry name" value="P-loop_NTPase"/>
</dbReference>
<dbReference type="SUPFAM" id="SSF52540">
    <property type="entry name" value="P-loop containing nucleoside triphosphate hydrolases"/>
    <property type="match status" value="1"/>
</dbReference>
<evidence type="ECO:0000256" key="1">
    <source>
        <dbReference type="ARBA" id="ARBA00010322"/>
    </source>
</evidence>
<protein>
    <recommendedName>
        <fullName evidence="6">AFG1-like ATPase family protein</fullName>
    </recommendedName>
</protein>
<keyword evidence="5" id="KW-1185">Reference proteome</keyword>
<dbReference type="GO" id="GO:0009507">
    <property type="term" value="C:chloroplast"/>
    <property type="evidence" value="ECO:0007669"/>
    <property type="project" value="TreeGrafter"/>
</dbReference>
<dbReference type="PANTHER" id="PTHR12169">
    <property type="entry name" value="ATPASE N2B"/>
    <property type="match status" value="1"/>
</dbReference>
<dbReference type="GO" id="GO:0005524">
    <property type="term" value="F:ATP binding"/>
    <property type="evidence" value="ECO:0007669"/>
    <property type="project" value="UniProtKB-KW"/>
</dbReference>
<evidence type="ECO:0000256" key="3">
    <source>
        <dbReference type="ARBA" id="ARBA00022840"/>
    </source>
</evidence>
<dbReference type="PANTHER" id="PTHR12169:SF29">
    <property type="entry name" value="AFG1-LIKE ATPASE FAMILY PROTEIN"/>
    <property type="match status" value="1"/>
</dbReference>
<keyword evidence="3" id="KW-0067">ATP-binding</keyword>
<dbReference type="GO" id="GO:0005739">
    <property type="term" value="C:mitochondrion"/>
    <property type="evidence" value="ECO:0007669"/>
    <property type="project" value="TreeGrafter"/>
</dbReference>